<dbReference type="InterPro" id="IPR047324">
    <property type="entry name" value="LbH_gamma_CA-like"/>
</dbReference>
<protein>
    <submittedName>
        <fullName evidence="1">Gamma carbonic anhydrase family protein</fullName>
    </submittedName>
</protein>
<dbReference type="Proteomes" id="UP001466331">
    <property type="component" value="Unassembled WGS sequence"/>
</dbReference>
<proteinExistence type="predicted"/>
<evidence type="ECO:0000313" key="2">
    <source>
        <dbReference type="Proteomes" id="UP001466331"/>
    </source>
</evidence>
<dbReference type="InterPro" id="IPR001451">
    <property type="entry name" value="Hexapep"/>
</dbReference>
<dbReference type="RefSeq" id="WP_420069794.1">
    <property type="nucleotide sequence ID" value="NZ_JBCHKQ010000003.1"/>
</dbReference>
<dbReference type="CDD" id="cd04645">
    <property type="entry name" value="LbH_gamma_CA_like"/>
    <property type="match status" value="1"/>
</dbReference>
<keyword evidence="2" id="KW-1185">Reference proteome</keyword>
<dbReference type="InterPro" id="IPR011004">
    <property type="entry name" value="Trimer_LpxA-like_sf"/>
</dbReference>
<dbReference type="PANTHER" id="PTHR13061:SF29">
    <property type="entry name" value="GAMMA CARBONIC ANHYDRASE-LIKE 1, MITOCHONDRIAL-RELATED"/>
    <property type="match status" value="1"/>
</dbReference>
<dbReference type="PANTHER" id="PTHR13061">
    <property type="entry name" value="DYNACTIN SUBUNIT P25"/>
    <property type="match status" value="1"/>
</dbReference>
<gene>
    <name evidence="1" type="ORF">WKV44_07280</name>
</gene>
<evidence type="ECO:0000313" key="1">
    <source>
        <dbReference type="EMBL" id="MEM5948343.1"/>
    </source>
</evidence>
<dbReference type="Gene3D" id="2.160.10.10">
    <property type="entry name" value="Hexapeptide repeat proteins"/>
    <property type="match status" value="1"/>
</dbReference>
<dbReference type="SUPFAM" id="SSF51161">
    <property type="entry name" value="Trimeric LpxA-like enzymes"/>
    <property type="match status" value="1"/>
</dbReference>
<accession>A0ABU9UCF1</accession>
<name>A0ABU9UCF1_9SPIR</name>
<comment type="caution">
    <text evidence="1">The sequence shown here is derived from an EMBL/GenBank/DDBJ whole genome shotgun (WGS) entry which is preliminary data.</text>
</comment>
<organism evidence="1 2">
    <name type="scientific">Rarispira pelagica</name>
    <dbReference type="NCBI Taxonomy" id="3141764"/>
    <lineage>
        <taxon>Bacteria</taxon>
        <taxon>Pseudomonadati</taxon>
        <taxon>Spirochaetota</taxon>
        <taxon>Spirochaetia</taxon>
        <taxon>Winmispirales</taxon>
        <taxon>Winmispiraceae</taxon>
        <taxon>Rarispira</taxon>
    </lineage>
</organism>
<dbReference type="Pfam" id="PF00132">
    <property type="entry name" value="Hexapep"/>
    <property type="match status" value="1"/>
</dbReference>
<dbReference type="EMBL" id="JBCHKQ010000003">
    <property type="protein sequence ID" value="MEM5948343.1"/>
    <property type="molecule type" value="Genomic_DNA"/>
</dbReference>
<dbReference type="InterPro" id="IPR050484">
    <property type="entry name" value="Transf_Hexapept/Carb_Anhydrase"/>
</dbReference>
<reference evidence="1 2" key="1">
    <citation type="submission" date="2024-03" db="EMBL/GenBank/DDBJ databases">
        <title>Ignisphaera cupida sp. nov., a hyperthermophilic hydrolytic archaeon from a hot spring of Kamchatka, and proposal of Ignisphaeraceae fam. nov.</title>
        <authorList>
            <person name="Podosokorskaya O.A."/>
            <person name="Elcheninov A.G."/>
            <person name="Maltseva A.I."/>
            <person name="Zayulina K.S."/>
            <person name="Novikov A."/>
            <person name="Merkel A.Y."/>
        </authorList>
    </citation>
    <scope>NUCLEOTIDE SEQUENCE [LARGE SCALE GENOMIC DNA]</scope>
    <source>
        <strain evidence="1 2">38H-sp</strain>
    </source>
</reference>
<sequence>MIYTIGDKKPTIAKSCFIADSATVSGLVFMEEKSSVWFGAVLRGDITSIHLGAYSNVQDNATVHVDIDKPVDIGSYVTIGHNAVIHGCIIGSNCLIGMGAIILSGATIGKNSIVGAGALVTEGKTFPDNSLILGSPARVIREVTEDEVKKVKENAELYVKLAQEAITDYKKTW</sequence>